<dbReference type="EMBL" id="UOES01000361">
    <property type="protein sequence ID" value="VAW28185.1"/>
    <property type="molecule type" value="Genomic_DNA"/>
</dbReference>
<organism evidence="2">
    <name type="scientific">hydrothermal vent metagenome</name>
    <dbReference type="NCBI Taxonomy" id="652676"/>
    <lineage>
        <taxon>unclassified sequences</taxon>
        <taxon>metagenomes</taxon>
        <taxon>ecological metagenomes</taxon>
    </lineage>
</organism>
<feature type="domain" description="START-like" evidence="1">
    <location>
        <begin position="1"/>
        <end position="96"/>
    </location>
</feature>
<dbReference type="Gene3D" id="3.30.530.20">
    <property type="match status" value="1"/>
</dbReference>
<dbReference type="SUPFAM" id="SSF55961">
    <property type="entry name" value="Bet v1-like"/>
    <property type="match status" value="1"/>
</dbReference>
<accession>A0A3B0UB45</accession>
<protein>
    <recommendedName>
        <fullName evidence="1">START-like domain-containing protein</fullName>
    </recommendedName>
</protein>
<sequence>MSNKTEFRAEFDINASKKMLYPYIYSPSGLAQWMADDVTVNEDKVFNFIWDGEDHKAKMAAHRVNSFVRFEFIPEEGDEDDPAYIEIRLEMNELTQS</sequence>
<name>A0A3B0UB45_9ZZZZ</name>
<feature type="non-terminal residue" evidence="2">
    <location>
        <position position="97"/>
    </location>
</feature>
<reference evidence="2" key="1">
    <citation type="submission" date="2018-06" db="EMBL/GenBank/DDBJ databases">
        <authorList>
            <person name="Zhirakovskaya E."/>
        </authorList>
    </citation>
    <scope>NUCLEOTIDE SEQUENCE</scope>
</reference>
<gene>
    <name evidence="2" type="ORF">MNBD_BACTEROID06-654</name>
</gene>
<dbReference type="Pfam" id="PF19569">
    <property type="entry name" value="START_2"/>
    <property type="match status" value="1"/>
</dbReference>
<evidence type="ECO:0000313" key="2">
    <source>
        <dbReference type="EMBL" id="VAW28185.1"/>
    </source>
</evidence>
<dbReference type="InterPro" id="IPR023393">
    <property type="entry name" value="START-like_dom_sf"/>
</dbReference>
<dbReference type="AlphaFoldDB" id="A0A3B0UB45"/>
<evidence type="ECO:0000259" key="1">
    <source>
        <dbReference type="Pfam" id="PF19569"/>
    </source>
</evidence>
<dbReference type="InterPro" id="IPR045736">
    <property type="entry name" value="START_2"/>
</dbReference>
<proteinExistence type="predicted"/>